<accession>A0AAD8VLX8</accession>
<feature type="compositionally biased region" description="Basic residues" evidence="1">
    <location>
        <begin position="512"/>
        <end position="525"/>
    </location>
</feature>
<dbReference type="Pfam" id="PF07727">
    <property type="entry name" value="RVT_2"/>
    <property type="match status" value="1"/>
</dbReference>
<evidence type="ECO:0000313" key="5">
    <source>
        <dbReference type="EMBL" id="KAK1609560.1"/>
    </source>
</evidence>
<evidence type="ECO:0000259" key="3">
    <source>
        <dbReference type="Pfam" id="PF01693"/>
    </source>
</evidence>
<keyword evidence="2" id="KW-0812">Transmembrane</keyword>
<feature type="region of interest" description="Disordered" evidence="1">
    <location>
        <begin position="494"/>
        <end position="534"/>
    </location>
</feature>
<keyword evidence="2" id="KW-0472">Membrane</keyword>
<comment type="caution">
    <text evidence="5">The sequence shown here is derived from an EMBL/GenBank/DDBJ whole genome shotgun (WGS) entry which is preliminary data.</text>
</comment>
<feature type="compositionally biased region" description="Pro residues" evidence="1">
    <location>
        <begin position="447"/>
        <end position="456"/>
    </location>
</feature>
<evidence type="ECO:0000313" key="6">
    <source>
        <dbReference type="Proteomes" id="UP001231189"/>
    </source>
</evidence>
<feature type="compositionally biased region" description="Basic residues" evidence="1">
    <location>
        <begin position="570"/>
        <end position="580"/>
    </location>
</feature>
<dbReference type="InterPro" id="IPR011320">
    <property type="entry name" value="RNase_H1_N"/>
</dbReference>
<dbReference type="Proteomes" id="UP001231189">
    <property type="component" value="Unassembled WGS sequence"/>
</dbReference>
<dbReference type="Gene3D" id="3.40.970.10">
    <property type="entry name" value="Ribonuclease H1, N-terminal domain"/>
    <property type="match status" value="1"/>
</dbReference>
<evidence type="ECO:0000256" key="2">
    <source>
        <dbReference type="SAM" id="Phobius"/>
    </source>
</evidence>
<dbReference type="InterPro" id="IPR043502">
    <property type="entry name" value="DNA/RNA_pol_sf"/>
</dbReference>
<proteinExistence type="predicted"/>
<evidence type="ECO:0000259" key="4">
    <source>
        <dbReference type="Pfam" id="PF07727"/>
    </source>
</evidence>
<organism evidence="5 6">
    <name type="scientific">Lolium multiflorum</name>
    <name type="common">Italian ryegrass</name>
    <name type="synonym">Lolium perenne subsp. multiflorum</name>
    <dbReference type="NCBI Taxonomy" id="4521"/>
    <lineage>
        <taxon>Eukaryota</taxon>
        <taxon>Viridiplantae</taxon>
        <taxon>Streptophyta</taxon>
        <taxon>Embryophyta</taxon>
        <taxon>Tracheophyta</taxon>
        <taxon>Spermatophyta</taxon>
        <taxon>Magnoliopsida</taxon>
        <taxon>Liliopsida</taxon>
        <taxon>Poales</taxon>
        <taxon>Poaceae</taxon>
        <taxon>BOP clade</taxon>
        <taxon>Pooideae</taxon>
        <taxon>Poodae</taxon>
        <taxon>Poeae</taxon>
        <taxon>Poeae Chloroplast Group 2 (Poeae type)</taxon>
        <taxon>Loliodinae</taxon>
        <taxon>Loliinae</taxon>
        <taxon>Lolium</taxon>
    </lineage>
</organism>
<feature type="domain" description="Reverse transcriptase Ty1/copia-type" evidence="4">
    <location>
        <begin position="788"/>
        <end position="905"/>
    </location>
</feature>
<reference evidence="5" key="1">
    <citation type="submission" date="2023-07" db="EMBL/GenBank/DDBJ databases">
        <title>A chromosome-level genome assembly of Lolium multiflorum.</title>
        <authorList>
            <person name="Chen Y."/>
            <person name="Copetti D."/>
            <person name="Kolliker R."/>
            <person name="Studer B."/>
        </authorList>
    </citation>
    <scope>NUCLEOTIDE SEQUENCE</scope>
    <source>
        <strain evidence="5">02402/16</strain>
        <tissue evidence="5">Leaf</tissue>
    </source>
</reference>
<dbReference type="AlphaFoldDB" id="A0AAD8VLX8"/>
<sequence>MTYYVVFEGRVSGVYEEWEDCKKHVHKFSDNCYKGYPTKHEAVAKWMKHQPNKRKMKTFAVLSLLLTIVAAGAAGPHHRHGALRLFRLRFLLRSSPFAGPSVAVIRDIPIAERVPLKLSTTAANFFRGRRTLGCSSASMISLITSTAPSTSSPCRTTPSGSPSTPPSSAGSTRPSPTTSFAPSSATATPPTRWAKITGLFTDNKIQRVTFHQQEFFGTHQNDLSLDDYALKLKSLSDELRDLEFPIDDKIMLSTLSAGLGEDLTTPPPTSRSSPRPPSSRPATAPRAPPPHHLGLGRPTAARLLAAPETPRPAPRLAPWVRRRVSRRPPPGQTGPWTGRSGHRAARPAPGTLRPGRPGPPTDRAAGSSGGSRRGRRRRGGGGGGTGGANAAARASSPDTAPPPWTAGHNPWTGVVHAYSMPVPRAPTRVSWGRVQPPTRRSTRRPSLPRPTPPPGRDPVGSRAPDRPPERPLCWGVWWRWRLVHGHRRLRAYGCASRGTHGDPSDAAPAPCRARRPARWPQRRPARSLASPAAAVAPVARCRARVARRAISVARSVPRDVRGVRGAPSPRRPRHRPRRPRSSSSASPPVAAVPEPMLTALALVCGDRLLATPPTSMSARRLRLLRRAGGAAYCRTRRRPFRPTSAGQTGPWPAHPARRSDRLATGPATIPPVPTSARAALRDPHWRAAMQEECTRCSAIGPGSSFPGPLAPTSSPANGSSSTSSAPTVLSSATRWVVRGVGAASTSRIRLPRLSNRARSAVLHLAASRAWPVHQMDVSNAFLHGHLQEQAPRAWYQRIAGFLHQLGFRSTRSDASLFVYRTGHDMAYLLLYVDDIILAASTAGLLRQLTDRLRAEFALKDLGPLHYFLGIEVVRRADGFFLHRRKYAHELLERAGCLTATPPYSPKAKLSGDGSLASDAPLYRSIVGALQYLTLTRPELHMTCSRCACICMLLGMLIGPR</sequence>
<feature type="compositionally biased region" description="Pro residues" evidence="1">
    <location>
        <begin position="265"/>
        <end position="279"/>
    </location>
</feature>
<feature type="domain" description="Ribonuclease H1 N-terminal" evidence="3">
    <location>
        <begin position="3"/>
        <end position="43"/>
    </location>
</feature>
<protein>
    <submittedName>
        <fullName evidence="5">Uncharacterized protein</fullName>
    </submittedName>
</protein>
<dbReference type="SUPFAM" id="SSF55658">
    <property type="entry name" value="L9 N-domain-like"/>
    <property type="match status" value="1"/>
</dbReference>
<feature type="region of interest" description="Disordered" evidence="1">
    <location>
        <begin position="639"/>
        <end position="674"/>
    </location>
</feature>
<keyword evidence="6" id="KW-1185">Reference proteome</keyword>
<dbReference type="EMBL" id="JAUUTY010000007">
    <property type="protein sequence ID" value="KAK1609560.1"/>
    <property type="molecule type" value="Genomic_DNA"/>
</dbReference>
<dbReference type="SUPFAM" id="SSF56672">
    <property type="entry name" value="DNA/RNA polymerases"/>
    <property type="match status" value="1"/>
</dbReference>
<feature type="transmembrane region" description="Helical" evidence="2">
    <location>
        <begin position="58"/>
        <end position="75"/>
    </location>
</feature>
<feature type="region of interest" description="Disordered" evidence="1">
    <location>
        <begin position="427"/>
        <end position="468"/>
    </location>
</feature>
<dbReference type="InterPro" id="IPR037056">
    <property type="entry name" value="RNase_H1_N_sf"/>
</dbReference>
<evidence type="ECO:0000256" key="1">
    <source>
        <dbReference type="SAM" id="MobiDB-lite"/>
    </source>
</evidence>
<keyword evidence="2" id="KW-1133">Transmembrane helix</keyword>
<dbReference type="InterPro" id="IPR013103">
    <property type="entry name" value="RVT_2"/>
</dbReference>
<feature type="compositionally biased region" description="Low complexity" evidence="1">
    <location>
        <begin position="710"/>
        <end position="726"/>
    </location>
</feature>
<feature type="region of interest" description="Disordered" evidence="1">
    <location>
        <begin position="557"/>
        <end position="591"/>
    </location>
</feature>
<feature type="compositionally biased region" description="Low complexity" evidence="1">
    <location>
        <begin position="581"/>
        <end position="591"/>
    </location>
</feature>
<feature type="region of interest" description="Disordered" evidence="1">
    <location>
        <begin position="704"/>
        <end position="726"/>
    </location>
</feature>
<gene>
    <name evidence="5" type="ORF">QYE76_033233</name>
</gene>
<name>A0AAD8VLX8_LOLMU</name>
<dbReference type="InterPro" id="IPR009027">
    <property type="entry name" value="Ribosomal_bL9/RNase_H1_N"/>
</dbReference>
<feature type="region of interest" description="Disordered" evidence="1">
    <location>
        <begin position="258"/>
        <end position="408"/>
    </location>
</feature>
<feature type="compositionally biased region" description="Low complexity" evidence="1">
    <location>
        <begin position="346"/>
        <end position="366"/>
    </location>
</feature>
<dbReference type="Pfam" id="PF01693">
    <property type="entry name" value="Cauli_VI"/>
    <property type="match status" value="1"/>
</dbReference>
<feature type="region of interest" description="Disordered" evidence="1">
    <location>
        <begin position="146"/>
        <end position="190"/>
    </location>
</feature>